<evidence type="ECO:0000259" key="2">
    <source>
        <dbReference type="Pfam" id="PF13086"/>
    </source>
</evidence>
<dbReference type="VEuPathDB" id="VectorBase:PPAPM1_011135"/>
<feature type="compositionally biased region" description="Low complexity" evidence="1">
    <location>
        <begin position="82"/>
        <end position="93"/>
    </location>
</feature>
<dbReference type="Gene3D" id="3.40.50.300">
    <property type="entry name" value="P-loop containing nucleotide triphosphate hydrolases"/>
    <property type="match status" value="1"/>
</dbReference>
<dbReference type="Pfam" id="PF13086">
    <property type="entry name" value="AAA_11"/>
    <property type="match status" value="1"/>
</dbReference>
<feature type="compositionally biased region" description="Basic residues" evidence="1">
    <location>
        <begin position="21"/>
        <end position="30"/>
    </location>
</feature>
<sequence length="588" mass="67327">MTNSDDSDDWFSKDVEDFKAPVKKKQGKVVKKVEKFEENEQDDATEESTKATSSFGPSGFMEDYGGSYNVKVPSKDVKKNSSKNSGTKSKASGDSSKGCTQKMSNSQLLKMVKEDQMSPLDVFFDIMINVESFKENALEEDKSHQTIIFLIVILGKLHQVPLNYHLEHLMGEILKPDDVLSNDILSYVKYIVELEEKKKPNLLPFSDQVWRNLEIICNYGMRFQGKILYWLYFTENLAPYNRDRSRRLPEDIREEITSRDLALTSGALLFLSPSAAFGRLIVCEIPYLPTEIQREGFLFVDIVKIEVIEESILGRDLFLVTIPIFFEAIHQNLKALEKISTATLPMKEYFVDCESSAILPDYENLEENALSLEKINLRAEEYRAEDLKTLGMNERQFEAFQLALTRKLSLIQGPPGTGKSTVALNIVQRLLANTSLRILIVTFTNFALDKLLLKCSKFTDKIVRIGINLVDKEIKKFILDRSIVDPRHSKINGKSFGHYSEAMTKFVDTMNDWENKEDPECDIVVNFENLRLATLKQNQMSTLRMYYGCRDARIIGMTTTGAAKYHEMLDLLRPSVEYLKEFLNPRVL</sequence>
<feature type="region of interest" description="Disordered" evidence="1">
    <location>
        <begin position="1"/>
        <end position="59"/>
    </location>
</feature>
<feature type="compositionally biased region" description="Basic and acidic residues" evidence="1">
    <location>
        <begin position="10"/>
        <end position="20"/>
    </location>
</feature>
<keyword evidence="4" id="KW-1185">Reference proteome</keyword>
<dbReference type="PANTHER" id="PTHR10887">
    <property type="entry name" value="DNA2/NAM7 HELICASE FAMILY"/>
    <property type="match status" value="1"/>
</dbReference>
<dbReference type="InterPro" id="IPR041677">
    <property type="entry name" value="DNA2/NAM7_AAA_11"/>
</dbReference>
<dbReference type="VEuPathDB" id="VectorBase:PPAI003410"/>
<accession>A0A1B0D787</accession>
<dbReference type="EMBL" id="AJVK01026726">
    <property type="status" value="NOT_ANNOTATED_CDS"/>
    <property type="molecule type" value="Genomic_DNA"/>
</dbReference>
<organism evidence="3 4">
    <name type="scientific">Phlebotomus papatasi</name>
    <name type="common">Sandfly</name>
    <dbReference type="NCBI Taxonomy" id="29031"/>
    <lineage>
        <taxon>Eukaryota</taxon>
        <taxon>Metazoa</taxon>
        <taxon>Ecdysozoa</taxon>
        <taxon>Arthropoda</taxon>
        <taxon>Hexapoda</taxon>
        <taxon>Insecta</taxon>
        <taxon>Pterygota</taxon>
        <taxon>Neoptera</taxon>
        <taxon>Endopterygota</taxon>
        <taxon>Diptera</taxon>
        <taxon>Nematocera</taxon>
        <taxon>Psychodoidea</taxon>
        <taxon>Psychodidae</taxon>
        <taxon>Phlebotomus</taxon>
        <taxon>Phlebotomus</taxon>
    </lineage>
</organism>
<dbReference type="EMBL" id="AJVK01026725">
    <property type="status" value="NOT_ANNOTATED_CDS"/>
    <property type="molecule type" value="Genomic_DNA"/>
</dbReference>
<dbReference type="GO" id="GO:0031380">
    <property type="term" value="C:nuclear RNA-directed RNA polymerase complex"/>
    <property type="evidence" value="ECO:0007669"/>
    <property type="project" value="TreeGrafter"/>
</dbReference>
<feature type="domain" description="DNA2/NAM7 helicase helicase" evidence="2">
    <location>
        <begin position="392"/>
        <end position="499"/>
    </location>
</feature>
<name>A0A1B0D787_PHLPP</name>
<dbReference type="GO" id="GO:0031048">
    <property type="term" value="P:regulatory ncRNA-mediated heterochromatin formation"/>
    <property type="evidence" value="ECO:0007669"/>
    <property type="project" value="TreeGrafter"/>
</dbReference>
<dbReference type="PANTHER" id="PTHR10887:SF341">
    <property type="entry name" value="NFX1-TYPE ZINC FINGER-CONTAINING PROTEIN 1"/>
    <property type="match status" value="1"/>
</dbReference>
<dbReference type="GO" id="GO:0004386">
    <property type="term" value="F:helicase activity"/>
    <property type="evidence" value="ECO:0007669"/>
    <property type="project" value="InterPro"/>
</dbReference>
<feature type="region of interest" description="Disordered" evidence="1">
    <location>
        <begin position="71"/>
        <end position="101"/>
    </location>
</feature>
<evidence type="ECO:0000313" key="3">
    <source>
        <dbReference type="EnsemblMetazoa" id="PPAI003410-PA"/>
    </source>
</evidence>
<evidence type="ECO:0000313" key="4">
    <source>
        <dbReference type="Proteomes" id="UP000092462"/>
    </source>
</evidence>
<dbReference type="EnsemblMetazoa" id="PPAI003410-RA">
    <property type="protein sequence ID" value="PPAI003410-PA"/>
    <property type="gene ID" value="PPAI003410"/>
</dbReference>
<dbReference type="SUPFAM" id="SSF52540">
    <property type="entry name" value="P-loop containing nucleoside triphosphate hydrolases"/>
    <property type="match status" value="1"/>
</dbReference>
<proteinExistence type="predicted"/>
<dbReference type="Proteomes" id="UP000092462">
    <property type="component" value="Unassembled WGS sequence"/>
</dbReference>
<protein>
    <recommendedName>
        <fullName evidence="2">DNA2/NAM7 helicase helicase domain-containing protein</fullName>
    </recommendedName>
</protein>
<dbReference type="InterPro" id="IPR045055">
    <property type="entry name" value="DNA2/NAM7-like"/>
</dbReference>
<reference evidence="3" key="1">
    <citation type="submission" date="2022-08" db="UniProtKB">
        <authorList>
            <consortium name="EnsemblMetazoa"/>
        </authorList>
    </citation>
    <scope>IDENTIFICATION</scope>
    <source>
        <strain evidence="3">Israel</strain>
    </source>
</reference>
<dbReference type="AlphaFoldDB" id="A0A1B0D787"/>
<evidence type="ECO:0000256" key="1">
    <source>
        <dbReference type="SAM" id="MobiDB-lite"/>
    </source>
</evidence>
<dbReference type="InterPro" id="IPR027417">
    <property type="entry name" value="P-loop_NTPase"/>
</dbReference>